<accession>A0A239WUJ2</accession>
<dbReference type="KEGG" id="saco:SAME_00765"/>
<evidence type="ECO:0000313" key="1">
    <source>
        <dbReference type="EMBL" id="SNV38225.1"/>
    </source>
</evidence>
<gene>
    <name evidence="1" type="ORF">SAMEA4504048_00765</name>
</gene>
<organism evidence="1 2">
    <name type="scientific">Streptococcus acidominimus</name>
    <dbReference type="NCBI Taxonomy" id="1326"/>
    <lineage>
        <taxon>Bacteria</taxon>
        <taxon>Bacillati</taxon>
        <taxon>Bacillota</taxon>
        <taxon>Bacilli</taxon>
        <taxon>Lactobacillales</taxon>
        <taxon>Streptococcaceae</taxon>
        <taxon>Streptococcus</taxon>
    </lineage>
</organism>
<dbReference type="Pfam" id="PF11311">
    <property type="entry name" value="DUF3114"/>
    <property type="match status" value="1"/>
</dbReference>
<dbReference type="InterPro" id="IPR021462">
    <property type="entry name" value="DUF3114"/>
</dbReference>
<sequence>MIQYTQEELHHQGWSQAVLNSLSTEMTAETDLGIGSPAFMRLWDKSRSLMQPKEVLEALLNLIDMPGELTGKLAQNQELVTKISDDLAPDAPFWKALADLVSDVFPEEQLSQSGDLARRVHQLRYIISSHQAQYVRYHFKKSGMTDQEALALYLKDKQRSCFFCQGDYSLKESSRLHNKIAVRDGQVTYPDGYSSANSKVLLGFHTEFILDSQGNFLNETDAEKVTENGIVNGASFNYGTRGERHWQLDVDPVRRHDPMFRKATNRGFRAPNRSRRWPFLAKEDYELSYFNPEGLYSLNQQSSQKRVKQEMRTFKEIIKMAKRT</sequence>
<dbReference type="RefSeq" id="WP_017769339.1">
    <property type="nucleotide sequence ID" value="NZ_LT906454.1"/>
</dbReference>
<protein>
    <submittedName>
        <fullName evidence="1">Hypothetical cytosolic protein</fullName>
    </submittedName>
</protein>
<dbReference type="EMBL" id="LT906454">
    <property type="protein sequence ID" value="SNV38225.1"/>
    <property type="molecule type" value="Genomic_DNA"/>
</dbReference>
<reference evidence="1 2" key="1">
    <citation type="submission" date="2017-06" db="EMBL/GenBank/DDBJ databases">
        <authorList>
            <consortium name="Pathogen Informatics"/>
        </authorList>
    </citation>
    <scope>NUCLEOTIDE SEQUENCE [LARGE SCALE GENOMIC DNA]</scope>
    <source>
        <strain evidence="1 2">NCTC11291</strain>
    </source>
</reference>
<dbReference type="Proteomes" id="UP000215144">
    <property type="component" value="Chromosome 1"/>
</dbReference>
<name>A0A239WUJ2_STRAI</name>
<dbReference type="AlphaFoldDB" id="A0A239WUJ2"/>
<evidence type="ECO:0000313" key="2">
    <source>
        <dbReference type="Proteomes" id="UP000215144"/>
    </source>
</evidence>
<proteinExistence type="predicted"/>